<sequence length="186" mass="20433">MPNGRHMNDIQLAITFGLLAASTVLLIILRLAKAQPSYLALSWLLLLALGNVLFLQLIRMLTLQPDDRSGNGNPAILLWLPMVILAFVLCACISRAIIRWTKPTRRASTVVSIVGAALSAGSAWGQILFAKSLLRKLAEIKHVTPQHLNTLYFNYWTLLICVGLTLAGSGIWLHRKLGSQRRASGI</sequence>
<keyword evidence="3" id="KW-1185">Reference proteome</keyword>
<gene>
    <name evidence="2" type="ORF">H4Q31_11160</name>
</gene>
<dbReference type="RefSeq" id="WP_185179156.1">
    <property type="nucleotide sequence ID" value="NZ_CBCSEP010000017.1"/>
</dbReference>
<dbReference type="Proteomes" id="UP000574133">
    <property type="component" value="Unassembled WGS sequence"/>
</dbReference>
<feature type="transmembrane region" description="Helical" evidence="1">
    <location>
        <begin position="153"/>
        <end position="173"/>
    </location>
</feature>
<keyword evidence="1" id="KW-1133">Transmembrane helix</keyword>
<organism evidence="2 3">
    <name type="scientific">Cohnella lubricantis</name>
    <dbReference type="NCBI Taxonomy" id="2163172"/>
    <lineage>
        <taxon>Bacteria</taxon>
        <taxon>Bacillati</taxon>
        <taxon>Bacillota</taxon>
        <taxon>Bacilli</taxon>
        <taxon>Bacillales</taxon>
        <taxon>Paenibacillaceae</taxon>
        <taxon>Cohnella</taxon>
    </lineage>
</organism>
<accession>A0A841T8Q1</accession>
<reference evidence="2 3" key="1">
    <citation type="submission" date="2020-08" db="EMBL/GenBank/DDBJ databases">
        <title>Cohnella phylogeny.</title>
        <authorList>
            <person name="Dunlap C."/>
        </authorList>
    </citation>
    <scope>NUCLEOTIDE SEQUENCE [LARGE SCALE GENOMIC DNA]</scope>
    <source>
        <strain evidence="2 3">DSM 103658</strain>
    </source>
</reference>
<dbReference type="AlphaFoldDB" id="A0A841T8Q1"/>
<comment type="caution">
    <text evidence="2">The sequence shown here is derived from an EMBL/GenBank/DDBJ whole genome shotgun (WGS) entry which is preliminary data.</text>
</comment>
<feature type="transmembrane region" description="Helical" evidence="1">
    <location>
        <begin position="110"/>
        <end position="133"/>
    </location>
</feature>
<dbReference type="EMBL" id="JACJVN010000039">
    <property type="protein sequence ID" value="MBB6677883.1"/>
    <property type="molecule type" value="Genomic_DNA"/>
</dbReference>
<feature type="transmembrane region" description="Helical" evidence="1">
    <location>
        <begin position="38"/>
        <end position="58"/>
    </location>
</feature>
<evidence type="ECO:0000313" key="3">
    <source>
        <dbReference type="Proteomes" id="UP000574133"/>
    </source>
</evidence>
<keyword evidence="1" id="KW-0472">Membrane</keyword>
<feature type="transmembrane region" description="Helical" evidence="1">
    <location>
        <begin position="78"/>
        <end position="98"/>
    </location>
</feature>
<name>A0A841T8Q1_9BACL</name>
<keyword evidence="1" id="KW-0812">Transmembrane</keyword>
<protein>
    <submittedName>
        <fullName evidence="2">Uncharacterized protein</fullName>
    </submittedName>
</protein>
<evidence type="ECO:0000313" key="2">
    <source>
        <dbReference type="EMBL" id="MBB6677883.1"/>
    </source>
</evidence>
<proteinExistence type="predicted"/>
<feature type="transmembrane region" description="Helical" evidence="1">
    <location>
        <begin position="12"/>
        <end position="31"/>
    </location>
</feature>
<evidence type="ECO:0000256" key="1">
    <source>
        <dbReference type="SAM" id="Phobius"/>
    </source>
</evidence>